<proteinExistence type="predicted"/>
<feature type="domain" description="Glycosyltransferase 2-like" evidence="1">
    <location>
        <begin position="10"/>
        <end position="132"/>
    </location>
</feature>
<reference evidence="2" key="1">
    <citation type="journal article" date="2015" name="Proc. Natl. Acad. Sci. U.S.A.">
        <title>Networks of energetic and metabolic interactions define dynamics in microbial communities.</title>
        <authorList>
            <person name="Embree M."/>
            <person name="Liu J.K."/>
            <person name="Al-Bassam M.M."/>
            <person name="Zengler K."/>
        </authorList>
    </citation>
    <scope>NUCLEOTIDE SEQUENCE</scope>
</reference>
<dbReference type="PANTHER" id="PTHR22916:SF3">
    <property type="entry name" value="UDP-GLCNAC:BETAGAL BETA-1,3-N-ACETYLGLUCOSAMINYLTRANSFERASE-LIKE PROTEIN 1"/>
    <property type="match status" value="1"/>
</dbReference>
<evidence type="ECO:0000313" key="2">
    <source>
        <dbReference type="EMBL" id="KUG20116.1"/>
    </source>
</evidence>
<protein>
    <submittedName>
        <fullName evidence="2">Glycosyl transferase, family 2</fullName>
    </submittedName>
</protein>
<dbReference type="AlphaFoldDB" id="A0A0W8FGY9"/>
<dbReference type="SUPFAM" id="SSF53448">
    <property type="entry name" value="Nucleotide-diphospho-sugar transferases"/>
    <property type="match status" value="1"/>
</dbReference>
<gene>
    <name evidence="2" type="ORF">ASZ90_010149</name>
</gene>
<dbReference type="Gene3D" id="3.90.550.10">
    <property type="entry name" value="Spore Coat Polysaccharide Biosynthesis Protein SpsA, Chain A"/>
    <property type="match status" value="1"/>
</dbReference>
<dbReference type="EMBL" id="LNQE01001224">
    <property type="protein sequence ID" value="KUG20116.1"/>
    <property type="molecule type" value="Genomic_DNA"/>
</dbReference>
<dbReference type="CDD" id="cd00761">
    <property type="entry name" value="Glyco_tranf_GTA_type"/>
    <property type="match status" value="1"/>
</dbReference>
<dbReference type="Pfam" id="PF00535">
    <property type="entry name" value="Glycos_transf_2"/>
    <property type="match status" value="1"/>
</dbReference>
<organism evidence="2">
    <name type="scientific">hydrocarbon metagenome</name>
    <dbReference type="NCBI Taxonomy" id="938273"/>
    <lineage>
        <taxon>unclassified sequences</taxon>
        <taxon>metagenomes</taxon>
        <taxon>ecological metagenomes</taxon>
    </lineage>
</organism>
<dbReference type="InterPro" id="IPR029044">
    <property type="entry name" value="Nucleotide-diphossugar_trans"/>
</dbReference>
<evidence type="ECO:0000259" key="1">
    <source>
        <dbReference type="Pfam" id="PF00535"/>
    </source>
</evidence>
<dbReference type="PANTHER" id="PTHR22916">
    <property type="entry name" value="GLYCOSYLTRANSFERASE"/>
    <property type="match status" value="1"/>
</dbReference>
<keyword evidence="2" id="KW-0808">Transferase</keyword>
<sequence>MRSFEKGKVSIITPCYNGEPYLDRYFDSICRQTYDRVELIIVNDEQSTDNSEEICLSWKPRVEERGYEFRYILQKTYRGVAGAINEGLPYVTGEFLIWPDSDDTLMPTSIEKRVDFLNSHPDYAMVRSDYVSVYDESPDVVVRYGSDLADVTDEDIFENLIFEKTYVTPGCYMVRSSVLFERIPGGEIYWENQGGQNWQLLIPCAYRNKAGYINEPLYKYHIRPGSHSRRVDGDEYAGRKNRAYIHHEILYHVINGLHLLTDDEKADYLKRIDLKYIAKRLELALLYNKPDDAETEMQALERMRIDPGTSRKVLCLLCRAGVSGYVLAGYASLDRLSRRVRKARQRGRIRIIL</sequence>
<accession>A0A0W8FGY9</accession>
<dbReference type="GO" id="GO:0016758">
    <property type="term" value="F:hexosyltransferase activity"/>
    <property type="evidence" value="ECO:0007669"/>
    <property type="project" value="UniProtKB-ARBA"/>
</dbReference>
<comment type="caution">
    <text evidence="2">The sequence shown here is derived from an EMBL/GenBank/DDBJ whole genome shotgun (WGS) entry which is preliminary data.</text>
</comment>
<name>A0A0W8FGY9_9ZZZZ</name>
<dbReference type="InterPro" id="IPR001173">
    <property type="entry name" value="Glyco_trans_2-like"/>
</dbReference>